<comment type="caution">
    <text evidence="1">The sequence shown here is derived from an EMBL/GenBank/DDBJ whole genome shotgun (WGS) entry which is preliminary data.</text>
</comment>
<reference evidence="1" key="1">
    <citation type="submission" date="2023-07" db="EMBL/GenBank/DDBJ databases">
        <authorList>
            <consortium name="AG Swart"/>
            <person name="Singh M."/>
            <person name="Singh A."/>
            <person name="Seah K."/>
            <person name="Emmerich C."/>
        </authorList>
    </citation>
    <scope>NUCLEOTIDE SEQUENCE</scope>
    <source>
        <strain evidence="1">DP1</strain>
    </source>
</reference>
<gene>
    <name evidence="1" type="ORF">ECRASSUSDP1_LOCUS18283</name>
</gene>
<name>A0AAD1XQM1_EUPCR</name>
<protein>
    <submittedName>
        <fullName evidence="1">Uncharacterized protein</fullName>
    </submittedName>
</protein>
<evidence type="ECO:0000313" key="2">
    <source>
        <dbReference type="Proteomes" id="UP001295684"/>
    </source>
</evidence>
<evidence type="ECO:0000313" key="1">
    <source>
        <dbReference type="EMBL" id="CAI2376906.1"/>
    </source>
</evidence>
<sequence length="218" mass="25834">MNSKANIKNIKNRSPKIRPKIKTIMNSYKNHTLKPPASDSAKEYYSLVNSPAPKKRLNKFNYVLYDSKGNNMSANRSTNRESSLKNSASDLNFTNSQLFPSVENISDKLESLKKFDDETSKMFIDARKKKKKRYKKIVSPKQNFNFDKRVYYNNTERDHQLNQFMKLNKIVGKEFNISNRRARSNLRTKELFTKDWQKTDKKQRLKTQIEMLEQELFK</sequence>
<dbReference type="EMBL" id="CAMPGE010018496">
    <property type="protein sequence ID" value="CAI2376906.1"/>
    <property type="molecule type" value="Genomic_DNA"/>
</dbReference>
<keyword evidence="2" id="KW-1185">Reference proteome</keyword>
<dbReference type="AlphaFoldDB" id="A0AAD1XQM1"/>
<accession>A0AAD1XQM1</accession>
<proteinExistence type="predicted"/>
<dbReference type="Proteomes" id="UP001295684">
    <property type="component" value="Unassembled WGS sequence"/>
</dbReference>
<organism evidence="1 2">
    <name type="scientific">Euplotes crassus</name>
    <dbReference type="NCBI Taxonomy" id="5936"/>
    <lineage>
        <taxon>Eukaryota</taxon>
        <taxon>Sar</taxon>
        <taxon>Alveolata</taxon>
        <taxon>Ciliophora</taxon>
        <taxon>Intramacronucleata</taxon>
        <taxon>Spirotrichea</taxon>
        <taxon>Hypotrichia</taxon>
        <taxon>Euplotida</taxon>
        <taxon>Euplotidae</taxon>
        <taxon>Moneuplotes</taxon>
    </lineage>
</organism>